<dbReference type="AlphaFoldDB" id="A0A369KTG1"/>
<dbReference type="InterPro" id="IPR042094">
    <property type="entry name" value="T2SS_GspF_sf"/>
</dbReference>
<keyword evidence="5 6" id="KW-0472">Membrane</keyword>
<sequence length="223" mass="26194">MTLILILITNFLFIKYNKLFLILINKKIVYFNQIFKAYFFTKKNPMEVYFIIESFKSYLTSGLQPSQALELLLNKKISTKNYCYLYKINQLYKSGKSFKEALEKTTNEIDNNYSNQHIIIFLTSILIGLKSSGNLIFILEKSQIKIKEKILVTQKIKAYTSQIRLQAIVISLSPLFLSLFIWIISPLKITYFFTDSFGNILLIFMIFLNIIGFYFLNLISRQN</sequence>
<evidence type="ECO:0000256" key="4">
    <source>
        <dbReference type="ARBA" id="ARBA00022989"/>
    </source>
</evidence>
<feature type="domain" description="Type II secretion system protein GspF" evidence="7">
    <location>
        <begin position="55"/>
        <end position="181"/>
    </location>
</feature>
<protein>
    <recommendedName>
        <fullName evidence="7">Type II secretion system protein GspF domain-containing protein</fullName>
    </recommendedName>
</protein>
<comment type="subcellular location">
    <subcellularLocation>
        <location evidence="1">Cell membrane</location>
        <topology evidence="1">Multi-pass membrane protein</topology>
    </subcellularLocation>
</comment>
<evidence type="ECO:0000256" key="5">
    <source>
        <dbReference type="ARBA" id="ARBA00023136"/>
    </source>
</evidence>
<feature type="transmembrane region" description="Helical" evidence="6">
    <location>
        <begin position="165"/>
        <end position="185"/>
    </location>
</feature>
<evidence type="ECO:0000259" key="7">
    <source>
        <dbReference type="Pfam" id="PF00482"/>
    </source>
</evidence>
<accession>A0A369KTG1</accession>
<organism evidence="8 9">
    <name type="scientific">Spirobacillus cienkowskii</name>
    <dbReference type="NCBI Taxonomy" id="495820"/>
    <lineage>
        <taxon>Bacteria</taxon>
        <taxon>Pseudomonadati</taxon>
        <taxon>Bdellovibrionota</taxon>
        <taxon>Oligoflexia</taxon>
        <taxon>Silvanigrellales</taxon>
        <taxon>Spirobacillus</taxon>
    </lineage>
</organism>
<dbReference type="InterPro" id="IPR018076">
    <property type="entry name" value="T2SS_GspF_dom"/>
</dbReference>
<evidence type="ECO:0000256" key="6">
    <source>
        <dbReference type="SAM" id="Phobius"/>
    </source>
</evidence>
<evidence type="ECO:0000256" key="2">
    <source>
        <dbReference type="ARBA" id="ARBA00022475"/>
    </source>
</evidence>
<evidence type="ECO:0000256" key="1">
    <source>
        <dbReference type="ARBA" id="ARBA00004651"/>
    </source>
</evidence>
<feature type="transmembrane region" description="Helical" evidence="6">
    <location>
        <begin position="197"/>
        <end position="219"/>
    </location>
</feature>
<feature type="transmembrane region" description="Helical" evidence="6">
    <location>
        <begin position="118"/>
        <end position="139"/>
    </location>
</feature>
<name>A0A369KTG1_9BACT</name>
<dbReference type="Proteomes" id="UP000253934">
    <property type="component" value="Unassembled WGS sequence"/>
</dbReference>
<keyword evidence="9" id="KW-1185">Reference proteome</keyword>
<dbReference type="GO" id="GO:0005886">
    <property type="term" value="C:plasma membrane"/>
    <property type="evidence" value="ECO:0007669"/>
    <property type="project" value="UniProtKB-SubCell"/>
</dbReference>
<keyword evidence="3 6" id="KW-0812">Transmembrane</keyword>
<dbReference type="Gene3D" id="1.20.81.30">
    <property type="entry name" value="Type II secretion system (T2SS), domain F"/>
    <property type="match status" value="1"/>
</dbReference>
<dbReference type="EMBL" id="QOVW01000011">
    <property type="protein sequence ID" value="RDB37048.1"/>
    <property type="molecule type" value="Genomic_DNA"/>
</dbReference>
<gene>
    <name evidence="8" type="ORF">DCC88_02005</name>
</gene>
<proteinExistence type="predicted"/>
<evidence type="ECO:0000313" key="9">
    <source>
        <dbReference type="Proteomes" id="UP000253934"/>
    </source>
</evidence>
<evidence type="ECO:0000256" key="3">
    <source>
        <dbReference type="ARBA" id="ARBA00022692"/>
    </source>
</evidence>
<comment type="caution">
    <text evidence="8">The sequence shown here is derived from an EMBL/GenBank/DDBJ whole genome shotgun (WGS) entry which is preliminary data.</text>
</comment>
<evidence type="ECO:0000313" key="8">
    <source>
        <dbReference type="EMBL" id="RDB37048.1"/>
    </source>
</evidence>
<keyword evidence="4 6" id="KW-1133">Transmembrane helix</keyword>
<dbReference type="Pfam" id="PF00482">
    <property type="entry name" value="T2SSF"/>
    <property type="match status" value="1"/>
</dbReference>
<reference evidence="8" key="1">
    <citation type="submission" date="2018-04" db="EMBL/GenBank/DDBJ databases">
        <title>Draft genome sequence of the Candidatus Spirobacillus cienkowskii, a pathogen of freshwater Daphnia species, reconstructed from hemolymph metagenomic reads.</title>
        <authorList>
            <person name="Bresciani L."/>
            <person name="Lemos L.N."/>
            <person name="Wale N."/>
            <person name="Lin J.Y."/>
            <person name="Fernandes G.R."/>
            <person name="Duffy M.A."/>
            <person name="Rodrigues J.M."/>
        </authorList>
    </citation>
    <scope>NUCLEOTIDE SEQUENCE [LARGE SCALE GENOMIC DNA]</scope>
    <source>
        <strain evidence="8">Binning01</strain>
    </source>
</reference>
<keyword evidence="2" id="KW-1003">Cell membrane</keyword>